<protein>
    <recommendedName>
        <fullName evidence="2">Chitin-binding type-2 domain-containing protein</fullName>
    </recommendedName>
</protein>
<evidence type="ECO:0000313" key="3">
    <source>
        <dbReference type="EMBL" id="ELU03796.1"/>
    </source>
</evidence>
<dbReference type="Proteomes" id="UP000014760">
    <property type="component" value="Unassembled WGS sequence"/>
</dbReference>
<keyword evidence="1" id="KW-1133">Transmembrane helix</keyword>
<dbReference type="EnsemblMetazoa" id="CapteT216843">
    <property type="protein sequence ID" value="CapteP216843"/>
    <property type="gene ID" value="CapteG216843"/>
</dbReference>
<feature type="domain" description="Chitin-binding type-2" evidence="2">
    <location>
        <begin position="1"/>
        <end position="55"/>
    </location>
</feature>
<proteinExistence type="predicted"/>
<gene>
    <name evidence="3" type="ORF">CAPTEDRAFT_216843</name>
</gene>
<feature type="non-terminal residue" evidence="3">
    <location>
        <position position="1"/>
    </location>
</feature>
<accession>R7UCE7</accession>
<keyword evidence="5" id="KW-1185">Reference proteome</keyword>
<reference evidence="5" key="1">
    <citation type="submission" date="2012-12" db="EMBL/GenBank/DDBJ databases">
        <authorList>
            <person name="Hellsten U."/>
            <person name="Grimwood J."/>
            <person name="Chapman J.A."/>
            <person name="Shapiro H."/>
            <person name="Aerts A."/>
            <person name="Otillar R.P."/>
            <person name="Terry A.Y."/>
            <person name="Boore J.L."/>
            <person name="Simakov O."/>
            <person name="Marletaz F."/>
            <person name="Cho S.-J."/>
            <person name="Edsinger-Gonzales E."/>
            <person name="Havlak P."/>
            <person name="Kuo D.-H."/>
            <person name="Larsson T."/>
            <person name="Lv J."/>
            <person name="Arendt D."/>
            <person name="Savage R."/>
            <person name="Osoegawa K."/>
            <person name="de Jong P."/>
            <person name="Lindberg D.R."/>
            <person name="Seaver E.C."/>
            <person name="Weisblat D.A."/>
            <person name="Putnam N.H."/>
            <person name="Grigoriev I.V."/>
            <person name="Rokhsar D.S."/>
        </authorList>
    </citation>
    <scope>NUCLEOTIDE SEQUENCE</scope>
    <source>
        <strain evidence="5">I ESC-2004</strain>
    </source>
</reference>
<reference evidence="4" key="3">
    <citation type="submission" date="2015-06" db="UniProtKB">
        <authorList>
            <consortium name="EnsemblMetazoa"/>
        </authorList>
    </citation>
    <scope>IDENTIFICATION</scope>
</reference>
<dbReference type="EMBL" id="AMQN01024336">
    <property type="status" value="NOT_ANNOTATED_CDS"/>
    <property type="molecule type" value="Genomic_DNA"/>
</dbReference>
<dbReference type="EMBL" id="KB302875">
    <property type="protein sequence ID" value="ELU03796.1"/>
    <property type="molecule type" value="Genomic_DNA"/>
</dbReference>
<dbReference type="HOGENOM" id="CLU_2177292_0_0_1"/>
<organism evidence="3">
    <name type="scientific">Capitella teleta</name>
    <name type="common">Polychaete worm</name>
    <dbReference type="NCBI Taxonomy" id="283909"/>
    <lineage>
        <taxon>Eukaryota</taxon>
        <taxon>Metazoa</taxon>
        <taxon>Spiralia</taxon>
        <taxon>Lophotrochozoa</taxon>
        <taxon>Annelida</taxon>
        <taxon>Polychaeta</taxon>
        <taxon>Sedentaria</taxon>
        <taxon>Scolecida</taxon>
        <taxon>Capitellidae</taxon>
        <taxon>Capitella</taxon>
    </lineage>
</organism>
<evidence type="ECO:0000259" key="2">
    <source>
        <dbReference type="PROSITE" id="PS50940"/>
    </source>
</evidence>
<evidence type="ECO:0000256" key="1">
    <source>
        <dbReference type="SAM" id="Phobius"/>
    </source>
</evidence>
<sequence length="110" mass="12401">VCHQKYYEDNEFATGIQYFKDHRLGCEEYVECQQGHGRLKSCPSGLQLDTATGHCWLLCHASGIMYFIIAGSCLLAVMMVILGLWLRRIRQRVAVISDTKSLISDAGTIF</sequence>
<dbReference type="AlphaFoldDB" id="R7UCE7"/>
<keyword evidence="1" id="KW-0472">Membrane</keyword>
<name>R7UCE7_CAPTE</name>
<evidence type="ECO:0000313" key="5">
    <source>
        <dbReference type="Proteomes" id="UP000014760"/>
    </source>
</evidence>
<dbReference type="GO" id="GO:0005576">
    <property type="term" value="C:extracellular region"/>
    <property type="evidence" value="ECO:0007669"/>
    <property type="project" value="InterPro"/>
</dbReference>
<dbReference type="Pfam" id="PF01607">
    <property type="entry name" value="CBM_14"/>
    <property type="match status" value="1"/>
</dbReference>
<dbReference type="GO" id="GO:0008061">
    <property type="term" value="F:chitin binding"/>
    <property type="evidence" value="ECO:0007669"/>
    <property type="project" value="InterPro"/>
</dbReference>
<dbReference type="SUPFAM" id="SSF57625">
    <property type="entry name" value="Invertebrate chitin-binding proteins"/>
    <property type="match status" value="1"/>
</dbReference>
<dbReference type="PROSITE" id="PS50940">
    <property type="entry name" value="CHIT_BIND_II"/>
    <property type="match status" value="1"/>
</dbReference>
<dbReference type="InterPro" id="IPR036508">
    <property type="entry name" value="Chitin-bd_dom_sf"/>
</dbReference>
<feature type="transmembrane region" description="Helical" evidence="1">
    <location>
        <begin position="64"/>
        <end position="86"/>
    </location>
</feature>
<evidence type="ECO:0000313" key="4">
    <source>
        <dbReference type="EnsemblMetazoa" id="CapteP216843"/>
    </source>
</evidence>
<reference evidence="3 5" key="2">
    <citation type="journal article" date="2013" name="Nature">
        <title>Insights into bilaterian evolution from three spiralian genomes.</title>
        <authorList>
            <person name="Simakov O."/>
            <person name="Marletaz F."/>
            <person name="Cho S.J."/>
            <person name="Edsinger-Gonzales E."/>
            <person name="Havlak P."/>
            <person name="Hellsten U."/>
            <person name="Kuo D.H."/>
            <person name="Larsson T."/>
            <person name="Lv J."/>
            <person name="Arendt D."/>
            <person name="Savage R."/>
            <person name="Osoegawa K."/>
            <person name="de Jong P."/>
            <person name="Grimwood J."/>
            <person name="Chapman J.A."/>
            <person name="Shapiro H."/>
            <person name="Aerts A."/>
            <person name="Otillar R.P."/>
            <person name="Terry A.Y."/>
            <person name="Boore J.L."/>
            <person name="Grigoriev I.V."/>
            <person name="Lindberg D.R."/>
            <person name="Seaver E.C."/>
            <person name="Weisblat D.A."/>
            <person name="Putnam N.H."/>
            <person name="Rokhsar D.S."/>
        </authorList>
    </citation>
    <scope>NUCLEOTIDE SEQUENCE</scope>
    <source>
        <strain evidence="3 5">I ESC-2004</strain>
    </source>
</reference>
<keyword evidence="1" id="KW-0812">Transmembrane</keyword>
<dbReference type="InterPro" id="IPR002557">
    <property type="entry name" value="Chitin-bd_dom"/>
</dbReference>